<feature type="domain" description="Cyclic nucleotide-binding" evidence="5">
    <location>
        <begin position="19"/>
        <end position="78"/>
    </location>
</feature>
<dbReference type="Gene3D" id="1.10.10.10">
    <property type="entry name" value="Winged helix-like DNA-binding domain superfamily/Winged helix DNA-binding domain"/>
    <property type="match status" value="1"/>
</dbReference>
<keyword evidence="4" id="KW-0804">Transcription</keyword>
<evidence type="ECO:0000313" key="7">
    <source>
        <dbReference type="EMBL" id="MDQ0177468.1"/>
    </source>
</evidence>
<dbReference type="InterPro" id="IPR012318">
    <property type="entry name" value="HTH_CRP"/>
</dbReference>
<accession>A0ABT9WWI2</accession>
<comment type="caution">
    <text evidence="7">The sequence shown here is derived from an EMBL/GenBank/DDBJ whole genome shotgun (WGS) entry which is preliminary data.</text>
</comment>
<proteinExistence type="predicted"/>
<dbReference type="CDD" id="cd00038">
    <property type="entry name" value="CAP_ED"/>
    <property type="match status" value="1"/>
</dbReference>
<organism evidence="7 8">
    <name type="scientific">Bacillus chungangensis</name>
    <dbReference type="NCBI Taxonomy" id="587633"/>
    <lineage>
        <taxon>Bacteria</taxon>
        <taxon>Bacillati</taxon>
        <taxon>Bacillota</taxon>
        <taxon>Bacilli</taxon>
        <taxon>Bacillales</taxon>
        <taxon>Bacillaceae</taxon>
        <taxon>Bacillus</taxon>
    </lineage>
</organism>
<feature type="domain" description="HTH crp-type" evidence="6">
    <location>
        <begin position="135"/>
        <end position="208"/>
    </location>
</feature>
<dbReference type="PROSITE" id="PS51063">
    <property type="entry name" value="HTH_CRP_2"/>
    <property type="match status" value="1"/>
</dbReference>
<dbReference type="PROSITE" id="PS50042">
    <property type="entry name" value="CNMP_BINDING_3"/>
    <property type="match status" value="1"/>
</dbReference>
<evidence type="ECO:0000256" key="1">
    <source>
        <dbReference type="ARBA" id="ARBA00023015"/>
    </source>
</evidence>
<reference evidence="7 8" key="1">
    <citation type="submission" date="2023-07" db="EMBL/GenBank/DDBJ databases">
        <title>Genomic Encyclopedia of Type Strains, Phase IV (KMG-IV): sequencing the most valuable type-strain genomes for metagenomic binning, comparative biology and taxonomic classification.</title>
        <authorList>
            <person name="Goeker M."/>
        </authorList>
    </citation>
    <scope>NUCLEOTIDE SEQUENCE [LARGE SCALE GENOMIC DNA]</scope>
    <source>
        <strain evidence="7 8">DSM 23837</strain>
    </source>
</reference>
<dbReference type="InterPro" id="IPR036390">
    <property type="entry name" value="WH_DNA-bd_sf"/>
</dbReference>
<dbReference type="RefSeq" id="WP_307231468.1">
    <property type="nucleotide sequence ID" value="NZ_JAUSTT010000022.1"/>
</dbReference>
<dbReference type="Proteomes" id="UP001223586">
    <property type="component" value="Unassembled WGS sequence"/>
</dbReference>
<dbReference type="SUPFAM" id="SSF46785">
    <property type="entry name" value="Winged helix' DNA-binding domain"/>
    <property type="match status" value="1"/>
</dbReference>
<keyword evidence="2" id="KW-0238">DNA-binding</keyword>
<keyword evidence="1" id="KW-0805">Transcription regulation</keyword>
<sequence>MATKTIPINELMRFVDHTFKIKKGQYLFQEGMQAKGLYLILSGKVQVSKITEDGRELTFRLCGQNDIVGEAIIFSHFPTFMLTAKVIEDGEAAFISKEKMEEELFKSGAFAMEFLKWMSDQYRNTQTKFRDLLLHGKKGAVFSTLIRMTNSYGVKKADGILIDFPFTNQELGNFSGTSRESVNRMLSDLKKRGIISMCEGKIMIHDLQYLRDEIGCEGCPIMYCRLE</sequence>
<dbReference type="PANTHER" id="PTHR24567:SF74">
    <property type="entry name" value="HTH-TYPE TRANSCRIPTIONAL REGULATOR ARCR"/>
    <property type="match status" value="1"/>
</dbReference>
<dbReference type="Gene3D" id="2.60.120.10">
    <property type="entry name" value="Jelly Rolls"/>
    <property type="match status" value="1"/>
</dbReference>
<evidence type="ECO:0000256" key="2">
    <source>
        <dbReference type="ARBA" id="ARBA00023125"/>
    </source>
</evidence>
<dbReference type="CDD" id="cd00092">
    <property type="entry name" value="HTH_CRP"/>
    <property type="match status" value="1"/>
</dbReference>
<evidence type="ECO:0000256" key="4">
    <source>
        <dbReference type="ARBA" id="ARBA00023163"/>
    </source>
</evidence>
<evidence type="ECO:0000259" key="5">
    <source>
        <dbReference type="PROSITE" id="PS50042"/>
    </source>
</evidence>
<dbReference type="InterPro" id="IPR000595">
    <property type="entry name" value="cNMP-bd_dom"/>
</dbReference>
<dbReference type="SUPFAM" id="SSF51206">
    <property type="entry name" value="cAMP-binding domain-like"/>
    <property type="match status" value="1"/>
</dbReference>
<dbReference type="Pfam" id="PF00027">
    <property type="entry name" value="cNMP_binding"/>
    <property type="match status" value="1"/>
</dbReference>
<dbReference type="InterPro" id="IPR018490">
    <property type="entry name" value="cNMP-bd_dom_sf"/>
</dbReference>
<dbReference type="Pfam" id="PF13545">
    <property type="entry name" value="HTH_Crp_2"/>
    <property type="match status" value="1"/>
</dbReference>
<evidence type="ECO:0000259" key="6">
    <source>
        <dbReference type="PROSITE" id="PS51063"/>
    </source>
</evidence>
<evidence type="ECO:0000313" key="8">
    <source>
        <dbReference type="Proteomes" id="UP001223586"/>
    </source>
</evidence>
<name>A0ABT9WWI2_9BACI</name>
<dbReference type="SMART" id="SM00100">
    <property type="entry name" value="cNMP"/>
    <property type="match status" value="1"/>
</dbReference>
<gene>
    <name evidence="7" type="ORF">J2S08_003348</name>
</gene>
<dbReference type="SMART" id="SM00419">
    <property type="entry name" value="HTH_CRP"/>
    <property type="match status" value="1"/>
</dbReference>
<dbReference type="EMBL" id="JAUSTT010000022">
    <property type="protein sequence ID" value="MDQ0177468.1"/>
    <property type="molecule type" value="Genomic_DNA"/>
</dbReference>
<dbReference type="PRINTS" id="PR00034">
    <property type="entry name" value="HTHCRP"/>
</dbReference>
<evidence type="ECO:0000256" key="3">
    <source>
        <dbReference type="ARBA" id="ARBA00023159"/>
    </source>
</evidence>
<keyword evidence="3" id="KW-0010">Activator</keyword>
<protein>
    <submittedName>
        <fullName evidence="7">CRP/FNR family transcriptional regulator</fullName>
    </submittedName>
</protein>
<keyword evidence="8" id="KW-1185">Reference proteome</keyword>
<dbReference type="PANTHER" id="PTHR24567">
    <property type="entry name" value="CRP FAMILY TRANSCRIPTIONAL REGULATORY PROTEIN"/>
    <property type="match status" value="1"/>
</dbReference>
<dbReference type="InterPro" id="IPR050397">
    <property type="entry name" value="Env_Response_Regulators"/>
</dbReference>
<dbReference type="InterPro" id="IPR036388">
    <property type="entry name" value="WH-like_DNA-bd_sf"/>
</dbReference>
<dbReference type="InterPro" id="IPR014710">
    <property type="entry name" value="RmlC-like_jellyroll"/>
</dbReference>